<dbReference type="EMBL" id="VWXL01000002">
    <property type="protein sequence ID" value="MVB09393.1"/>
    <property type="molecule type" value="Genomic_DNA"/>
</dbReference>
<dbReference type="RefSeq" id="WP_156989446.1">
    <property type="nucleotide sequence ID" value="NZ_VWXL01000002.1"/>
</dbReference>
<accession>A0A6N8HVF1</accession>
<name>A0A6N8HVF1_9FIRM</name>
<sequence length="411" mass="45066">MKISQGKAAWIVLLFSILFLWVGNRYASAHALHITISGYESEMNDQLFAKVTRIDSVTPSQTDSSTNVVKFTCIITSGDKKGTSVYATQYAYKNNAAMPPQVSPNDKVVLGKLSDGSSTEYTFENYDRIEQVFWLSLVFVGLIVVFGGKRGLKTVLSLALTCFAIFFVFVPCIMAGFNIFASTVVICIYIIAVSYILTGGINQKSLSAAIGCSGGVAFSGAVYIVMERIMKLTGYYNDQTSLLEQTFTQCPLDLKAIVFAMVTVGALGATMDVAMSIASSLEEIQKSKSNMRKIEIIQSGFNIGKDIMGTMTNTLILAYIGSSLIMVLIYAASNYPILQLLNKEEIIVEILQSLIGSLGMLFTIPFTTVISAWLIRKSVGQRPEEAKTFPHVSQSQQKKNLRIHTFNDEGR</sequence>
<keyword evidence="1" id="KW-1133">Transmembrane helix</keyword>
<feature type="transmembrane region" description="Helical" evidence="1">
    <location>
        <begin position="131"/>
        <end position="148"/>
    </location>
</feature>
<dbReference type="InterPro" id="IPR012507">
    <property type="entry name" value="YibE_F"/>
</dbReference>
<feature type="transmembrane region" description="Helical" evidence="1">
    <location>
        <begin position="205"/>
        <end position="226"/>
    </location>
</feature>
<reference evidence="2 3" key="1">
    <citation type="submission" date="2019-09" db="EMBL/GenBank/DDBJ databases">
        <title>Genome sequence of Clostridium sp. EA1.</title>
        <authorList>
            <person name="Poehlein A."/>
            <person name="Bengelsdorf F.R."/>
            <person name="Daniel R."/>
        </authorList>
    </citation>
    <scope>NUCLEOTIDE SEQUENCE [LARGE SCALE GENOMIC DNA]</scope>
    <source>
        <strain evidence="2 3">EA1</strain>
    </source>
</reference>
<dbReference type="PANTHER" id="PTHR41771">
    <property type="entry name" value="MEMBRANE PROTEIN-RELATED"/>
    <property type="match status" value="1"/>
</dbReference>
<dbReference type="OrthoDB" id="5753718at2"/>
<keyword evidence="1" id="KW-0812">Transmembrane</keyword>
<dbReference type="PANTHER" id="PTHR41771:SF1">
    <property type="entry name" value="MEMBRANE PROTEIN"/>
    <property type="match status" value="1"/>
</dbReference>
<feature type="transmembrane region" description="Helical" evidence="1">
    <location>
        <begin position="256"/>
        <end position="281"/>
    </location>
</feature>
<feature type="transmembrane region" description="Helical" evidence="1">
    <location>
        <begin position="179"/>
        <end position="198"/>
    </location>
</feature>
<proteinExistence type="predicted"/>
<feature type="transmembrane region" description="Helical" evidence="1">
    <location>
        <begin position="353"/>
        <end position="375"/>
    </location>
</feature>
<dbReference type="Proteomes" id="UP000469440">
    <property type="component" value="Unassembled WGS sequence"/>
</dbReference>
<dbReference type="Pfam" id="PF07907">
    <property type="entry name" value="YibE_F"/>
    <property type="match status" value="1"/>
</dbReference>
<keyword evidence="3" id="KW-1185">Reference proteome</keyword>
<evidence type="ECO:0000313" key="2">
    <source>
        <dbReference type="EMBL" id="MVB09393.1"/>
    </source>
</evidence>
<keyword evidence="1" id="KW-0472">Membrane</keyword>
<feature type="transmembrane region" description="Helical" evidence="1">
    <location>
        <begin position="155"/>
        <end position="173"/>
    </location>
</feature>
<gene>
    <name evidence="2" type="ORF">CAFE_00410</name>
</gene>
<evidence type="ECO:0000313" key="3">
    <source>
        <dbReference type="Proteomes" id="UP000469440"/>
    </source>
</evidence>
<protein>
    <submittedName>
        <fullName evidence="2">YibE/F-like protein</fullName>
    </submittedName>
</protein>
<evidence type="ECO:0000256" key="1">
    <source>
        <dbReference type="SAM" id="Phobius"/>
    </source>
</evidence>
<dbReference type="AlphaFoldDB" id="A0A6N8HVF1"/>
<organism evidence="2 3">
    <name type="scientific">Caproicibacter fermentans</name>
    <dbReference type="NCBI Taxonomy" id="2576756"/>
    <lineage>
        <taxon>Bacteria</taxon>
        <taxon>Bacillati</taxon>
        <taxon>Bacillota</taxon>
        <taxon>Clostridia</taxon>
        <taxon>Eubacteriales</taxon>
        <taxon>Acutalibacteraceae</taxon>
        <taxon>Caproicibacter</taxon>
    </lineage>
</organism>
<comment type="caution">
    <text evidence="2">The sequence shown here is derived from an EMBL/GenBank/DDBJ whole genome shotgun (WGS) entry which is preliminary data.</text>
</comment>
<feature type="transmembrane region" description="Helical" evidence="1">
    <location>
        <begin position="315"/>
        <end position="333"/>
    </location>
</feature>